<evidence type="ECO:0000313" key="2">
    <source>
        <dbReference type="Proteomes" id="UP001302696"/>
    </source>
</evidence>
<protein>
    <submittedName>
        <fullName evidence="1">DUF4393 domain-containing protein</fullName>
    </submittedName>
</protein>
<dbReference type="RefSeq" id="WP_323708961.1">
    <property type="nucleotide sequence ID" value="NZ_CP104778.1"/>
</dbReference>
<accession>A0ABZ0Q1Q8</accession>
<dbReference type="InterPro" id="IPR025506">
    <property type="entry name" value="Abi_alpha"/>
</dbReference>
<reference evidence="2" key="1">
    <citation type="submission" date="2024-06" db="EMBL/GenBank/DDBJ databases">
        <authorList>
            <person name="Chang H.C."/>
            <person name="Mun S.Y."/>
        </authorList>
    </citation>
    <scope>NUCLEOTIDE SEQUENCE [LARGE SCALE GENOMIC DNA]</scope>
    <source>
        <strain evidence="2">KT1</strain>
    </source>
</reference>
<dbReference type="Pfam" id="PF14337">
    <property type="entry name" value="Abi_alpha"/>
    <property type="match status" value="1"/>
</dbReference>
<organism evidence="1 2">
    <name type="scientific">Pediococcus inopinatus</name>
    <dbReference type="NCBI Taxonomy" id="114090"/>
    <lineage>
        <taxon>Bacteria</taxon>
        <taxon>Bacillati</taxon>
        <taxon>Bacillota</taxon>
        <taxon>Bacilli</taxon>
        <taxon>Lactobacillales</taxon>
        <taxon>Lactobacillaceae</taxon>
        <taxon>Pediococcus</taxon>
    </lineage>
</organism>
<name>A0ABZ0Q1Q8_9LACO</name>
<evidence type="ECO:0000313" key="1">
    <source>
        <dbReference type="EMBL" id="WPC20873.1"/>
    </source>
</evidence>
<keyword evidence="2" id="KW-1185">Reference proteome</keyword>
<dbReference type="EMBL" id="CP104778">
    <property type="protein sequence ID" value="WPC20873.1"/>
    <property type="molecule type" value="Genomic_DNA"/>
</dbReference>
<proteinExistence type="predicted"/>
<dbReference type="Gene3D" id="3.30.110.190">
    <property type="match status" value="1"/>
</dbReference>
<dbReference type="Proteomes" id="UP001302696">
    <property type="component" value="Chromosome"/>
</dbReference>
<gene>
    <name evidence="1" type="ORF">N6G96_06070</name>
</gene>
<sequence>MDPIITNALMTFGAGFTAAAFSKAQGPAQVLDDAMTLVGFDKLHEVAQKKRVQRDQNIQQYKDSIAQNIVKIPKENIQEPPLSVVGPALEASKYYIEEKSLREMFAKVIAQSMDNRVNNKIHTSFVDIIRQLSPYDAQFLQKLKSKHIYVDSPVATMKMVIKNTDGTEKTVFPIISIFDVNDDFMKNAVTINNLERLGILKYSADRWNVDDYSYSIYYNYFQITNALKQHPEMSLTKTSFAVNNFGANFIDLCVE</sequence>